<keyword evidence="1" id="KW-0472">Membrane</keyword>
<dbReference type="VEuPathDB" id="VectorBase:LLONM1_004809"/>
<feature type="chain" id="PRO_5029005386" evidence="2">
    <location>
        <begin position="25"/>
        <end position="720"/>
    </location>
</feature>
<dbReference type="EMBL" id="GITU01004985">
    <property type="protein sequence ID" value="MBC1173688.1"/>
    <property type="molecule type" value="Transcribed_RNA"/>
</dbReference>
<dbReference type="Pfam" id="PF20146">
    <property type="entry name" value="NRF"/>
    <property type="match status" value="1"/>
</dbReference>
<evidence type="ECO:0000313" key="4">
    <source>
        <dbReference type="EMBL" id="MBC1173688.1"/>
    </source>
</evidence>
<feature type="transmembrane region" description="Helical" evidence="1">
    <location>
        <begin position="448"/>
        <end position="468"/>
    </location>
</feature>
<feature type="domain" description="Nose resistant-to-fluoxetine protein N-terminal" evidence="3">
    <location>
        <begin position="88"/>
        <end position="220"/>
    </location>
</feature>
<sequence length="720" mass="81622">MIWSDIKWISVALVSLVVTSTVYSDVPQESESVQTSTKVQEQESQKKPRSFLTDYVVKNQEMDVGGNVGIVDSILIQRITEGTKAVNEGKCRKDLNETLDALNRGDKWALKMLDASVKVPVGIYFGDVYQFGDFDECVTIESPADSDHRHIQAQYCLADVSIEGYRVPATSARNRSRVGVGAQVHWGICLPASCTVKDVEGFLATAVGHRVQVNEKFCHIERPLEFSNSEVLFICVLTMFVMIVIASTAHSIYQYCHNDINKPRLPPLFSAILKSFSITENLIKLVKRGSDDLGLGCVNGIKTLAMTFIIAGHALAFIVGGPVQNPDFFLKQSQYMQNAFLLNSPLLVDTFLLLSGFLFARLLLVELEKRKGKVNFGFLYIFRYIRLTPAYMAVLFLYMVMLHKLGSGPLWDARIGLEQERCSSSWWINLLYLNNYLGNDKLCMFQSWYLAADTQLFILAPLLLYPLWRWRKVGIYLFAVSATVSVLIPFVVTYVNNLDPTFLAFADEIADLSENFYFINYYIKTHMRATAYIFGLLTGFIVHYMQEKNLRISTKCHYFCWSIAVFFGAASMFSIVIFYNPNYEFTRIGNALYAGLHRMGWSFFTSWVVFVCVTGRAKPLHRFLASRIMAPFSRLTYCAYLTNGLVELYMATTIRTPKYLTVLNLLGDAFSHTILTFLAALILCLVFESPIHGIEKILLQRDQQKRKRTNNSPSTSEESA</sequence>
<proteinExistence type="predicted"/>
<keyword evidence="1" id="KW-1133">Transmembrane helix</keyword>
<accession>A0A7G3AP80</accession>
<feature type="transmembrane region" description="Helical" evidence="1">
    <location>
        <begin position="558"/>
        <end position="579"/>
    </location>
</feature>
<dbReference type="PANTHER" id="PTHR11161">
    <property type="entry name" value="O-ACYLTRANSFERASE"/>
    <property type="match status" value="1"/>
</dbReference>
<evidence type="ECO:0000256" key="1">
    <source>
        <dbReference type="SAM" id="Phobius"/>
    </source>
</evidence>
<feature type="signal peptide" evidence="2">
    <location>
        <begin position="1"/>
        <end position="24"/>
    </location>
</feature>
<name>A0A7G3AP80_LUTLO</name>
<dbReference type="Pfam" id="PF01757">
    <property type="entry name" value="Acyl_transf_3"/>
    <property type="match status" value="1"/>
</dbReference>
<feature type="transmembrane region" description="Helical" evidence="1">
    <location>
        <begin position="339"/>
        <end position="364"/>
    </location>
</feature>
<feature type="transmembrane region" description="Helical" evidence="1">
    <location>
        <begin position="529"/>
        <end position="546"/>
    </location>
</feature>
<feature type="transmembrane region" description="Helical" evidence="1">
    <location>
        <begin position="599"/>
        <end position="617"/>
    </location>
</feature>
<organism evidence="4">
    <name type="scientific">Lutzomyia longipalpis</name>
    <name type="common">Sand fly</name>
    <dbReference type="NCBI Taxonomy" id="7200"/>
    <lineage>
        <taxon>Eukaryota</taxon>
        <taxon>Metazoa</taxon>
        <taxon>Ecdysozoa</taxon>
        <taxon>Arthropoda</taxon>
        <taxon>Hexapoda</taxon>
        <taxon>Insecta</taxon>
        <taxon>Pterygota</taxon>
        <taxon>Neoptera</taxon>
        <taxon>Endopterygota</taxon>
        <taxon>Diptera</taxon>
        <taxon>Nematocera</taxon>
        <taxon>Psychodoidea</taxon>
        <taxon>Psychodidae</taxon>
        <taxon>Lutzomyia</taxon>
        <taxon>Lutzomyia</taxon>
    </lineage>
</organism>
<dbReference type="PANTHER" id="PTHR11161:SF71">
    <property type="entry name" value="NOSE RESISTANT-TO-FLUOXETINE PROTEIN N-TERMINAL DOMAIN-CONTAINING PROTEIN"/>
    <property type="match status" value="1"/>
</dbReference>
<dbReference type="AlphaFoldDB" id="A0A7G3AP80"/>
<feature type="transmembrane region" description="Helical" evidence="1">
    <location>
        <begin position="293"/>
        <end position="319"/>
    </location>
</feature>
<keyword evidence="2" id="KW-0732">Signal</keyword>
<dbReference type="InterPro" id="IPR052728">
    <property type="entry name" value="O2_lipid_transport_reg"/>
</dbReference>
<feature type="transmembrane region" description="Helical" evidence="1">
    <location>
        <begin position="475"/>
        <end position="495"/>
    </location>
</feature>
<evidence type="ECO:0000259" key="3">
    <source>
        <dbReference type="SMART" id="SM00703"/>
    </source>
</evidence>
<feature type="transmembrane region" description="Helical" evidence="1">
    <location>
        <begin position="376"/>
        <end position="401"/>
    </location>
</feature>
<reference evidence="4" key="1">
    <citation type="journal article" date="2020" name="BMC">
        <title>Leishmania infection induces a limited differential gene expression in the sand fly midgut.</title>
        <authorList>
            <person name="Coutinho-Abreu I.V."/>
            <person name="Serafim T.D."/>
            <person name="Meneses C."/>
            <person name="Kamhawi S."/>
            <person name="Oliveira F."/>
            <person name="Valenzuela J.G."/>
        </authorList>
    </citation>
    <scope>NUCLEOTIDE SEQUENCE</scope>
    <source>
        <strain evidence="4">Jacobina</strain>
        <tissue evidence="4">Midgut</tissue>
    </source>
</reference>
<keyword evidence="1" id="KW-0812">Transmembrane</keyword>
<dbReference type="SMART" id="SM00703">
    <property type="entry name" value="NRF"/>
    <property type="match status" value="1"/>
</dbReference>
<protein>
    <submittedName>
        <fullName evidence="4">Putative isoform a marinus</fullName>
    </submittedName>
</protein>
<feature type="transmembrane region" description="Helical" evidence="1">
    <location>
        <begin position="674"/>
        <end position="699"/>
    </location>
</feature>
<dbReference type="InterPro" id="IPR006621">
    <property type="entry name" value="Nose-resist-to-fluoxetine_N"/>
</dbReference>
<dbReference type="InterPro" id="IPR002656">
    <property type="entry name" value="Acyl_transf_3_dom"/>
</dbReference>
<feature type="transmembrane region" description="Helical" evidence="1">
    <location>
        <begin position="231"/>
        <end position="253"/>
    </location>
</feature>
<feature type="transmembrane region" description="Helical" evidence="1">
    <location>
        <begin position="637"/>
        <end position="654"/>
    </location>
</feature>
<evidence type="ECO:0000256" key="2">
    <source>
        <dbReference type="SAM" id="SignalP"/>
    </source>
</evidence>
<dbReference type="GO" id="GO:0016747">
    <property type="term" value="F:acyltransferase activity, transferring groups other than amino-acyl groups"/>
    <property type="evidence" value="ECO:0007669"/>
    <property type="project" value="InterPro"/>
</dbReference>